<dbReference type="InterPro" id="IPR012386">
    <property type="entry name" value="Cyclic-nucl_3Pdiesterase"/>
</dbReference>
<organism evidence="1">
    <name type="scientific">marine metagenome</name>
    <dbReference type="NCBI Taxonomy" id="408172"/>
    <lineage>
        <taxon>unclassified sequences</taxon>
        <taxon>metagenomes</taxon>
        <taxon>ecological metagenomes</taxon>
    </lineage>
</organism>
<dbReference type="EMBL" id="UINC01045740">
    <property type="protein sequence ID" value="SVB52865.1"/>
    <property type="molecule type" value="Genomic_DNA"/>
</dbReference>
<dbReference type="GO" id="GO:0004113">
    <property type="term" value="F:2',3'-cyclic-nucleotide 3'-phosphodiesterase activity"/>
    <property type="evidence" value="ECO:0007669"/>
    <property type="project" value="TreeGrafter"/>
</dbReference>
<reference evidence="1" key="1">
    <citation type="submission" date="2018-05" db="EMBL/GenBank/DDBJ databases">
        <authorList>
            <person name="Lanie J.A."/>
            <person name="Ng W.-L."/>
            <person name="Kazmierczak K.M."/>
            <person name="Andrzejewski T.M."/>
            <person name="Davidsen T.M."/>
            <person name="Wayne K.J."/>
            <person name="Tettelin H."/>
            <person name="Glass J.I."/>
            <person name="Rusch D."/>
            <person name="Podicherti R."/>
            <person name="Tsui H.-C.T."/>
            <person name="Winkler M.E."/>
        </authorList>
    </citation>
    <scope>NUCLEOTIDE SEQUENCE</scope>
</reference>
<dbReference type="Gene3D" id="3.90.1140.10">
    <property type="entry name" value="Cyclic phosphodiesterase"/>
    <property type="match status" value="1"/>
</dbReference>
<gene>
    <name evidence="1" type="ORF">METZ01_LOCUS205719</name>
</gene>
<protein>
    <recommendedName>
        <fullName evidence="2">Cyclic phosphodiesterase-like protein</fullName>
    </recommendedName>
</protein>
<dbReference type="PANTHER" id="PTHR28141:SF1">
    <property type="entry name" value="2',3'-CYCLIC-NUCLEOTIDE 3'-PHOSPHODIESTERASE"/>
    <property type="match status" value="1"/>
</dbReference>
<sequence length="160" mass="18851">MLPSDNDQNYFHKIITKLSTEYEAPVFLPHCTLFSPLDSDGSDSEKLLMHVANQFRPFNVRARKLEFSSNIWKTLYIELEKSPMLTELQQCLISLVPDPKPYQFQPHISLIYKEMSKMEKEQIIQNIFVREFYKMDKISIVKTGLDIVNWKKTAEIQLYA</sequence>
<dbReference type="PANTHER" id="PTHR28141">
    <property type="entry name" value="2',3'-CYCLIC-NUCLEOTIDE 3'-PHOSPHODIESTERASE"/>
    <property type="match status" value="1"/>
</dbReference>
<dbReference type="SUPFAM" id="SSF55144">
    <property type="entry name" value="LigT-like"/>
    <property type="match status" value="1"/>
</dbReference>
<dbReference type="InterPro" id="IPR009097">
    <property type="entry name" value="Cyclic_Pdiesterase"/>
</dbReference>
<accession>A0A382ER63</accession>
<proteinExistence type="predicted"/>
<evidence type="ECO:0008006" key="2">
    <source>
        <dbReference type="Google" id="ProtNLM"/>
    </source>
</evidence>
<name>A0A382ER63_9ZZZZ</name>
<evidence type="ECO:0000313" key="1">
    <source>
        <dbReference type="EMBL" id="SVB52865.1"/>
    </source>
</evidence>
<dbReference type="AlphaFoldDB" id="A0A382ER63"/>
<dbReference type="Pfam" id="PF13563">
    <property type="entry name" value="2_5_RNA_ligase2"/>
    <property type="match status" value="1"/>
</dbReference>
<dbReference type="GO" id="GO:0009187">
    <property type="term" value="P:cyclic nucleotide metabolic process"/>
    <property type="evidence" value="ECO:0007669"/>
    <property type="project" value="TreeGrafter"/>
</dbReference>